<keyword evidence="2" id="KW-1185">Reference proteome</keyword>
<accession>A0ABT1RUW3</accession>
<dbReference type="Pfam" id="PF03747">
    <property type="entry name" value="ADP_ribosyl_GH"/>
    <property type="match status" value="1"/>
</dbReference>
<dbReference type="Gene3D" id="1.10.4080.10">
    <property type="entry name" value="ADP-ribosylation/Crystallin J1"/>
    <property type="match status" value="1"/>
</dbReference>
<evidence type="ECO:0000313" key="1">
    <source>
        <dbReference type="EMBL" id="MCQ4838461.1"/>
    </source>
</evidence>
<reference evidence="1 2" key="1">
    <citation type="submission" date="2022-06" db="EMBL/GenBank/DDBJ databases">
        <title>Isolation of gut microbiota from human fecal samples.</title>
        <authorList>
            <person name="Pamer E.G."/>
            <person name="Barat B."/>
            <person name="Waligurski E."/>
            <person name="Medina S."/>
            <person name="Paddock L."/>
            <person name="Mostad J."/>
        </authorList>
    </citation>
    <scope>NUCLEOTIDE SEQUENCE [LARGE SCALE GENOMIC DNA]</scope>
    <source>
        <strain evidence="1 2">DFI.9.73</strain>
    </source>
</reference>
<dbReference type="InterPro" id="IPR036705">
    <property type="entry name" value="Ribosyl_crysJ1_sf"/>
</dbReference>
<evidence type="ECO:0000313" key="2">
    <source>
        <dbReference type="Proteomes" id="UP001524473"/>
    </source>
</evidence>
<dbReference type="Proteomes" id="UP001524473">
    <property type="component" value="Unassembled WGS sequence"/>
</dbReference>
<proteinExistence type="predicted"/>
<gene>
    <name evidence="1" type="ORF">NE695_00860</name>
</gene>
<organism evidence="1 2">
    <name type="scientific">Neglectibacter timonensis</name>
    <dbReference type="NCBI Taxonomy" id="1776382"/>
    <lineage>
        <taxon>Bacteria</taxon>
        <taxon>Bacillati</taxon>
        <taxon>Bacillota</taxon>
        <taxon>Clostridia</taxon>
        <taxon>Eubacteriales</taxon>
        <taxon>Oscillospiraceae</taxon>
        <taxon>Neglectibacter</taxon>
    </lineage>
</organism>
<dbReference type="InterPro" id="IPR005502">
    <property type="entry name" value="Ribosyl_crysJ1"/>
</dbReference>
<dbReference type="EMBL" id="JANFZH010000001">
    <property type="protein sequence ID" value="MCQ4838461.1"/>
    <property type="molecule type" value="Genomic_DNA"/>
</dbReference>
<name>A0ABT1RUW3_9FIRM</name>
<dbReference type="RefSeq" id="WP_066863427.1">
    <property type="nucleotide sequence ID" value="NZ_CABKVV010000013.1"/>
</dbReference>
<sequence>MKLNAEDYRKKVEGCWIGKNIGGTLGMPMEWNRSKNDVSYYTHDISGEPLPNDDLDIQVLWLLALEDHGLKVDAKILGQYFNELMIFTHAEYGTAKANLRVGLEPPYSGIYNNDFKDSCGSFIRSEIWACLFPGYPELAAKYAFEDALVDHGDGEGVYAEVFTAAVESAAFFENDTKKLLQIGLSYLPEDCAVARAVRAGWDCWEKGLEPMAAREQMLQNFIGHIEWHYISPEDEAKGYGEGPFGWDVPSNLFIIAYSLLYGEGDLEKAMCTAVSFGEDTDCTAGTIASLFGIRYGIDSIDRKWIDPIGTRLKTISIDPFRMENRIPKDIYEFSARVEKLHQAAVEQFGLYREEDIPSFEAKPYFKNIYDEMHVVRYCFDYLNVRVDYCGDPVLRAGEQKRVRFRVSNTAKSVSSERLWLHLYTPDEVTVSPSKDLSTFVTMGHMGSGIRAVDFLLEVEQAVRPLYRFVLEIGFEDSKRGRIYHVPFVLLNERGEVIPAKFEKNGPPACPNQPRV</sequence>
<comment type="caution">
    <text evidence="1">The sequence shown here is derived from an EMBL/GenBank/DDBJ whole genome shotgun (WGS) entry which is preliminary data.</text>
</comment>
<protein>
    <submittedName>
        <fullName evidence="1">ADP-ribosylglycohydrolase family protein</fullName>
    </submittedName>
</protein>
<dbReference type="GeneID" id="90532253"/>
<dbReference type="SUPFAM" id="SSF101478">
    <property type="entry name" value="ADP-ribosylglycohydrolase"/>
    <property type="match status" value="1"/>
</dbReference>